<organism evidence="14 15">
    <name type="scientific">Aphidius gifuensis</name>
    <name type="common">Parasitoid wasp</name>
    <dbReference type="NCBI Taxonomy" id="684658"/>
    <lineage>
        <taxon>Eukaryota</taxon>
        <taxon>Metazoa</taxon>
        <taxon>Ecdysozoa</taxon>
        <taxon>Arthropoda</taxon>
        <taxon>Hexapoda</taxon>
        <taxon>Insecta</taxon>
        <taxon>Pterygota</taxon>
        <taxon>Neoptera</taxon>
        <taxon>Endopterygota</taxon>
        <taxon>Hymenoptera</taxon>
        <taxon>Apocrita</taxon>
        <taxon>Ichneumonoidea</taxon>
        <taxon>Braconidae</taxon>
        <taxon>Aphidiinae</taxon>
        <taxon>Aphidius</taxon>
    </lineage>
</organism>
<dbReference type="PROSITE" id="PS50011">
    <property type="entry name" value="PROTEIN_KINASE_DOM"/>
    <property type="match status" value="1"/>
</dbReference>
<keyword evidence="15" id="KW-1185">Reference proteome</keyword>
<dbReference type="EC" id="2.7.11.21" evidence="2"/>
<dbReference type="GO" id="GO:0005813">
    <property type="term" value="C:centrosome"/>
    <property type="evidence" value="ECO:0007669"/>
    <property type="project" value="TreeGrafter"/>
</dbReference>
<keyword evidence="7" id="KW-0547">Nucleotide-binding</keyword>
<comment type="catalytic activity">
    <reaction evidence="10">
        <text>L-threonyl-[protein] + ATP = O-phospho-L-threonyl-[protein] + ADP + H(+)</text>
        <dbReference type="Rhea" id="RHEA:46608"/>
        <dbReference type="Rhea" id="RHEA-COMP:11060"/>
        <dbReference type="Rhea" id="RHEA-COMP:11605"/>
        <dbReference type="ChEBI" id="CHEBI:15378"/>
        <dbReference type="ChEBI" id="CHEBI:30013"/>
        <dbReference type="ChEBI" id="CHEBI:30616"/>
        <dbReference type="ChEBI" id="CHEBI:61977"/>
        <dbReference type="ChEBI" id="CHEBI:456216"/>
        <dbReference type="EC" id="2.7.11.21"/>
    </reaction>
</comment>
<evidence type="ECO:0000256" key="10">
    <source>
        <dbReference type="ARBA" id="ARBA00047802"/>
    </source>
</evidence>
<protein>
    <recommendedName>
        <fullName evidence="2">polo kinase</fullName>
        <ecNumber evidence="2">2.7.11.21</ecNumber>
    </recommendedName>
</protein>
<evidence type="ECO:0000256" key="1">
    <source>
        <dbReference type="ARBA" id="ARBA00004496"/>
    </source>
</evidence>
<gene>
    <name evidence="14" type="ORF">HCN44_005927</name>
</gene>
<evidence type="ECO:0000313" key="15">
    <source>
        <dbReference type="Proteomes" id="UP000639338"/>
    </source>
</evidence>
<dbReference type="PROSITE" id="PS50078">
    <property type="entry name" value="POLO_BOX"/>
    <property type="match status" value="2"/>
</dbReference>
<name>A0A834XUS4_APHGI</name>
<evidence type="ECO:0000256" key="3">
    <source>
        <dbReference type="ARBA" id="ARBA00022490"/>
    </source>
</evidence>
<dbReference type="OrthoDB" id="408964at2759"/>
<keyword evidence="8" id="KW-0418">Kinase</keyword>
<dbReference type="GO" id="GO:0004674">
    <property type="term" value="F:protein serine/threonine kinase activity"/>
    <property type="evidence" value="ECO:0007669"/>
    <property type="project" value="UniProtKB-KW"/>
</dbReference>
<evidence type="ECO:0000313" key="14">
    <source>
        <dbReference type="EMBL" id="KAF7993146.1"/>
    </source>
</evidence>
<dbReference type="SUPFAM" id="SSF56112">
    <property type="entry name" value="Protein kinase-like (PK-like)"/>
    <property type="match status" value="1"/>
</dbReference>
<evidence type="ECO:0000259" key="12">
    <source>
        <dbReference type="PROSITE" id="PS50011"/>
    </source>
</evidence>
<keyword evidence="3" id="KW-0963">Cytoplasm</keyword>
<dbReference type="InterPro" id="IPR033701">
    <property type="entry name" value="POLO_box_1"/>
</dbReference>
<keyword evidence="5" id="KW-0808">Transferase</keyword>
<evidence type="ECO:0000256" key="2">
    <source>
        <dbReference type="ARBA" id="ARBA00012424"/>
    </source>
</evidence>
<reference evidence="14 15" key="1">
    <citation type="submission" date="2020-08" db="EMBL/GenBank/DDBJ databases">
        <title>Aphidius gifuensis genome sequencing and assembly.</title>
        <authorList>
            <person name="Du Z."/>
        </authorList>
    </citation>
    <scope>NUCLEOTIDE SEQUENCE [LARGE SCALE GENOMIC DNA]</scope>
    <source>
        <strain evidence="14">YNYX2018</strain>
        <tissue evidence="14">Adults</tissue>
    </source>
</reference>
<sequence>MSSKDEKESIIPDVIYDEKNGKSYQKGRFFGKGGFAKCYEIRDTKNQDIFAGKIVPKSMMSKSSQREKMSQEIAIHRSLCHKNIVGFHGYFDDCYNIYIVLELCRKRSMMELHKRRKALTECETRYFMKQILDGVNYLHKNRIIHRDLKLGNLFLDDELQVKIGDFGLATKLEHDGERKKTLCGTPNYIAPEILTKSGHSYEVDVWSIGCIMYTLLVGRPPFETSSLRETYSRIKQVQYKTPTAVCETAISMITSTLQGNPSRRPSVSKLLKDPFITDGFMPQGLPLSCLTMAPRLDTLETHNQPRQPLHEKNQNGGGNGVSGGVGGVGVTGDHQFIVPSSPAICRPRPDIATEAQKSNRDIRKMLLTLKEQISSVLSARPARNDAASGVEYTDPAAQPFLWVSKWVDYSDKYGFGYQLCDDGVGVMYNDGTRLIMLANKHNIHYINRDGSELYYTQQDYPASLEKKMKLMNFFLKYMNEHLLKAGGSALIRQTDSMSRIPYMHQWFRTQTAVVMQLTNGSVQINFLDHTKIIMCPLMAAVTYIDQEQNFRTYRFETIQQNGCSAGLAKCLEYAYDKLGLMISNLQAAR</sequence>
<dbReference type="InterPro" id="IPR000959">
    <property type="entry name" value="POLO_box_dom"/>
</dbReference>
<evidence type="ECO:0000256" key="6">
    <source>
        <dbReference type="ARBA" id="ARBA00022737"/>
    </source>
</evidence>
<accession>A0A834XUS4</accession>
<dbReference type="GO" id="GO:0000776">
    <property type="term" value="C:kinetochore"/>
    <property type="evidence" value="ECO:0007669"/>
    <property type="project" value="TreeGrafter"/>
</dbReference>
<dbReference type="AlphaFoldDB" id="A0A834XUS4"/>
<evidence type="ECO:0000256" key="4">
    <source>
        <dbReference type="ARBA" id="ARBA00022527"/>
    </source>
</evidence>
<evidence type="ECO:0000256" key="7">
    <source>
        <dbReference type="ARBA" id="ARBA00022741"/>
    </source>
</evidence>
<dbReference type="PANTHER" id="PTHR24345">
    <property type="entry name" value="SERINE/THREONINE-PROTEIN KINASE PLK"/>
    <property type="match status" value="1"/>
</dbReference>
<dbReference type="Gene3D" id="1.10.510.10">
    <property type="entry name" value="Transferase(Phosphotransferase) domain 1"/>
    <property type="match status" value="1"/>
</dbReference>
<dbReference type="Proteomes" id="UP000639338">
    <property type="component" value="Unassembled WGS sequence"/>
</dbReference>
<dbReference type="FunFam" id="3.30.200.20:FF:000284">
    <property type="entry name" value="Serine/threonine-protein kinase PLK"/>
    <property type="match status" value="1"/>
</dbReference>
<dbReference type="Gene3D" id="3.30.1120.30">
    <property type="entry name" value="POLO box domain"/>
    <property type="match status" value="2"/>
</dbReference>
<comment type="subcellular location">
    <subcellularLocation>
        <location evidence="1">Cytoplasm</location>
    </subcellularLocation>
</comment>
<dbReference type="FunFam" id="3.30.1120.30:FF:000001">
    <property type="entry name" value="Serine/threonine-protein kinase PLK"/>
    <property type="match status" value="1"/>
</dbReference>
<dbReference type="GO" id="GO:0000922">
    <property type="term" value="C:spindle pole"/>
    <property type="evidence" value="ECO:0007669"/>
    <property type="project" value="TreeGrafter"/>
</dbReference>
<feature type="domain" description="Protein kinase" evidence="12">
    <location>
        <begin position="24"/>
        <end position="276"/>
    </location>
</feature>
<dbReference type="PANTHER" id="PTHR24345:SF93">
    <property type="entry name" value="SERINE_THREONINE-PROTEIN KINASE PLK1"/>
    <property type="match status" value="1"/>
</dbReference>
<keyword evidence="9" id="KW-0067">ATP-binding</keyword>
<dbReference type="EMBL" id="JACMRX010000003">
    <property type="protein sequence ID" value="KAF7993146.1"/>
    <property type="molecule type" value="Genomic_DNA"/>
</dbReference>
<evidence type="ECO:0000256" key="9">
    <source>
        <dbReference type="ARBA" id="ARBA00022840"/>
    </source>
</evidence>
<comment type="catalytic activity">
    <reaction evidence="11">
        <text>L-seryl-[protein] + ATP = O-phospho-L-seryl-[protein] + ADP + H(+)</text>
        <dbReference type="Rhea" id="RHEA:17989"/>
        <dbReference type="Rhea" id="RHEA-COMP:9863"/>
        <dbReference type="Rhea" id="RHEA-COMP:11604"/>
        <dbReference type="ChEBI" id="CHEBI:15378"/>
        <dbReference type="ChEBI" id="CHEBI:29999"/>
        <dbReference type="ChEBI" id="CHEBI:30616"/>
        <dbReference type="ChEBI" id="CHEBI:83421"/>
        <dbReference type="ChEBI" id="CHEBI:456216"/>
        <dbReference type="EC" id="2.7.11.21"/>
    </reaction>
</comment>
<dbReference type="Pfam" id="PF00659">
    <property type="entry name" value="POLO_box"/>
    <property type="match status" value="2"/>
</dbReference>
<dbReference type="InterPro" id="IPR033695">
    <property type="entry name" value="POLO_box_2"/>
</dbReference>
<dbReference type="CDD" id="cd13118">
    <property type="entry name" value="POLO_box_1"/>
    <property type="match status" value="1"/>
</dbReference>
<dbReference type="Pfam" id="PF00069">
    <property type="entry name" value="Pkinase"/>
    <property type="match status" value="1"/>
</dbReference>
<feature type="domain" description="POLO box" evidence="13">
    <location>
        <begin position="502"/>
        <end position="583"/>
    </location>
</feature>
<dbReference type="InterPro" id="IPR036947">
    <property type="entry name" value="POLO_box_dom_sf"/>
</dbReference>
<feature type="domain" description="POLO box" evidence="13">
    <location>
        <begin position="402"/>
        <end position="480"/>
    </location>
</feature>
<keyword evidence="4" id="KW-0723">Serine/threonine-protein kinase</keyword>
<dbReference type="CDD" id="cd13117">
    <property type="entry name" value="POLO_box_2"/>
    <property type="match status" value="1"/>
</dbReference>
<dbReference type="Gene3D" id="3.30.200.20">
    <property type="entry name" value="Phosphorylase Kinase, domain 1"/>
    <property type="match status" value="1"/>
</dbReference>
<dbReference type="GO" id="GO:0007052">
    <property type="term" value="P:mitotic spindle organization"/>
    <property type="evidence" value="ECO:0007669"/>
    <property type="project" value="TreeGrafter"/>
</dbReference>
<dbReference type="InterPro" id="IPR000719">
    <property type="entry name" value="Prot_kinase_dom"/>
</dbReference>
<dbReference type="CDD" id="cd14099">
    <property type="entry name" value="STKc_PLK"/>
    <property type="match status" value="1"/>
</dbReference>
<evidence type="ECO:0000256" key="11">
    <source>
        <dbReference type="ARBA" id="ARBA00048347"/>
    </source>
</evidence>
<dbReference type="FunFam" id="1.10.510.10:FF:000311">
    <property type="entry name" value="Serine/threonine-protein kinase PLK"/>
    <property type="match status" value="1"/>
</dbReference>
<dbReference type="PROSITE" id="PS00108">
    <property type="entry name" value="PROTEIN_KINASE_ST"/>
    <property type="match status" value="1"/>
</dbReference>
<evidence type="ECO:0000256" key="5">
    <source>
        <dbReference type="ARBA" id="ARBA00022679"/>
    </source>
</evidence>
<dbReference type="InterPro" id="IPR011009">
    <property type="entry name" value="Kinase-like_dom_sf"/>
</dbReference>
<comment type="caution">
    <text evidence="14">The sequence shown here is derived from an EMBL/GenBank/DDBJ whole genome shotgun (WGS) entry which is preliminary data.</text>
</comment>
<proteinExistence type="predicted"/>
<dbReference type="GO" id="GO:0005524">
    <property type="term" value="F:ATP binding"/>
    <property type="evidence" value="ECO:0007669"/>
    <property type="project" value="UniProtKB-KW"/>
</dbReference>
<dbReference type="SMART" id="SM00220">
    <property type="entry name" value="S_TKc"/>
    <property type="match status" value="1"/>
</dbReference>
<dbReference type="InterPro" id="IPR008271">
    <property type="entry name" value="Ser/Thr_kinase_AS"/>
</dbReference>
<dbReference type="GO" id="GO:0005737">
    <property type="term" value="C:cytoplasm"/>
    <property type="evidence" value="ECO:0007669"/>
    <property type="project" value="UniProtKB-SubCell"/>
</dbReference>
<evidence type="ECO:0000259" key="13">
    <source>
        <dbReference type="PROSITE" id="PS50078"/>
    </source>
</evidence>
<evidence type="ECO:0000256" key="8">
    <source>
        <dbReference type="ARBA" id="ARBA00022777"/>
    </source>
</evidence>
<dbReference type="GO" id="GO:0005634">
    <property type="term" value="C:nucleus"/>
    <property type="evidence" value="ECO:0007669"/>
    <property type="project" value="TreeGrafter"/>
</dbReference>
<dbReference type="SUPFAM" id="SSF82615">
    <property type="entry name" value="Polo-box domain"/>
    <property type="match status" value="2"/>
</dbReference>
<keyword evidence="6" id="KW-0677">Repeat</keyword>